<dbReference type="Proteomes" id="UP000284706">
    <property type="component" value="Unassembled WGS sequence"/>
</dbReference>
<protein>
    <submittedName>
        <fullName evidence="3">Uncharacterized protein</fullName>
    </submittedName>
</protein>
<keyword evidence="4" id="KW-1185">Reference proteome</keyword>
<feature type="signal peptide" evidence="2">
    <location>
        <begin position="1"/>
        <end position="23"/>
    </location>
</feature>
<feature type="region of interest" description="Disordered" evidence="1">
    <location>
        <begin position="647"/>
        <end position="670"/>
    </location>
</feature>
<evidence type="ECO:0000313" key="3">
    <source>
        <dbReference type="EMBL" id="PPQ74804.1"/>
    </source>
</evidence>
<feature type="region of interest" description="Disordered" evidence="1">
    <location>
        <begin position="273"/>
        <end position="302"/>
    </location>
</feature>
<accession>A0A409W8H1</accession>
<proteinExistence type="predicted"/>
<sequence length="670" mass="72658">MVNLLRTLSLGLSTLVFATLVTAYPHVPRVGELVEHDSGHGSQLHVTVRHDHLGNAVLAPVVHDDAAKGRGSVSAKGIGSLTSGRVLLHPVVARPDEIRPASGPHRGQVASAQHVANIHGGQELVRAHLQAADALEKGYQAHRKAERAHLKAAKKFRKHNNPAAAAAHEAAAEHHRQSYGLQSINFAVQHQSANFVRGPNHRALQEALGHVHAARLAEKNGEESESQAKAAQAHLRAAKAHDQAALEHQQYGNVASAQWHTQKANDHRMRATWHTPGAAHPPNPDASMEFAHNSQHQAMESKENAPSHFLCIVPDVENMVLLTLRTVSLGVSALLFATTTVAIPAPAPPIEPHKNNIYSKPQPAGYAAANYGSGYGHQPMVSGQYAPVFPHGSSHHQPQHNLPGRHAPVFPDDHDHRYPQHGAAVSHHGPSALSGLASGHAAHHPVHPPHDEHSQIQGLIKAHGDAAHAHEKAYKAHLEAEEAHKEAAARHLANSYSFGYRMHTNAAKIHADAAALHAERYHMHQNAMQNVHAPDAAELHRAHHSITYARERKQVADRSKGHAVAAKEHLDAAAAHSAVAEAYKAMSGHRAAAWEKYHRGKAQEHQNMAYFHEPGGEHQPEVGPSIEQARLSRQKAEDARRMVGQGHVYHPKPNHVPGSGKFDNILHHDQ</sequence>
<reference evidence="3 4" key="1">
    <citation type="journal article" date="2018" name="Evol. Lett.">
        <title>Horizontal gene cluster transfer increased hallucinogenic mushroom diversity.</title>
        <authorList>
            <person name="Reynolds H.T."/>
            <person name="Vijayakumar V."/>
            <person name="Gluck-Thaler E."/>
            <person name="Korotkin H.B."/>
            <person name="Matheny P.B."/>
            <person name="Slot J.C."/>
        </authorList>
    </citation>
    <scope>NUCLEOTIDE SEQUENCE [LARGE SCALE GENOMIC DNA]</scope>
    <source>
        <strain evidence="3 4">SRW20</strain>
    </source>
</reference>
<evidence type="ECO:0000313" key="4">
    <source>
        <dbReference type="Proteomes" id="UP000284706"/>
    </source>
</evidence>
<feature type="chain" id="PRO_5019497361" evidence="2">
    <location>
        <begin position="24"/>
        <end position="670"/>
    </location>
</feature>
<organism evidence="3 4">
    <name type="scientific">Gymnopilus dilepis</name>
    <dbReference type="NCBI Taxonomy" id="231916"/>
    <lineage>
        <taxon>Eukaryota</taxon>
        <taxon>Fungi</taxon>
        <taxon>Dikarya</taxon>
        <taxon>Basidiomycota</taxon>
        <taxon>Agaricomycotina</taxon>
        <taxon>Agaricomycetes</taxon>
        <taxon>Agaricomycetidae</taxon>
        <taxon>Agaricales</taxon>
        <taxon>Agaricineae</taxon>
        <taxon>Hymenogastraceae</taxon>
        <taxon>Gymnopilus</taxon>
    </lineage>
</organism>
<gene>
    <name evidence="3" type="ORF">CVT26_004871</name>
</gene>
<dbReference type="AlphaFoldDB" id="A0A409W8H1"/>
<evidence type="ECO:0000256" key="1">
    <source>
        <dbReference type="SAM" id="MobiDB-lite"/>
    </source>
</evidence>
<evidence type="ECO:0000256" key="2">
    <source>
        <dbReference type="SAM" id="SignalP"/>
    </source>
</evidence>
<dbReference type="EMBL" id="NHYE01005312">
    <property type="protein sequence ID" value="PPQ74804.1"/>
    <property type="molecule type" value="Genomic_DNA"/>
</dbReference>
<name>A0A409W8H1_9AGAR</name>
<dbReference type="InParanoid" id="A0A409W8H1"/>
<keyword evidence="2" id="KW-0732">Signal</keyword>
<comment type="caution">
    <text evidence="3">The sequence shown here is derived from an EMBL/GenBank/DDBJ whole genome shotgun (WGS) entry which is preliminary data.</text>
</comment>